<dbReference type="Proteomes" id="UP001259832">
    <property type="component" value="Unassembled WGS sequence"/>
</dbReference>
<dbReference type="AlphaFoldDB" id="A0AAD9L9L5"/>
<gene>
    <name evidence="2" type="ORF">P3T76_016162</name>
</gene>
<feature type="compositionally biased region" description="Pro residues" evidence="1">
    <location>
        <begin position="1"/>
        <end position="10"/>
    </location>
</feature>
<protein>
    <submittedName>
        <fullName evidence="2">Uncharacterized protein</fullName>
    </submittedName>
</protein>
<sequence length="299" mass="33137">MVSAPSPRPPQANTRQAPSANARQASSRQPPPANARQASPANARQAYQAEFGRQPRHVPTDKFFADIDEAMSKQVSAQELRVLALREVQRSRVPATDKIELWIPAPQIARLYGTPEVMHAINRETQSQTWDAAMASLCALDVVKNRGIRVTCTNRDLAIKLGGTVVNCMGQKLIVKPYSAYERYYYVDLTHIPDGLDEDVIYDHFSALGLQPIIAPTHVAGSLMSRDRTVWFPETDVPDALFTDGVPLREIYFAGFDYPVYVQHKKRSLNKVLPPTIAKKRAETGEGCSQCAARHAADA</sequence>
<keyword evidence="3" id="KW-1185">Reference proteome</keyword>
<accession>A0AAD9L9L5</accession>
<feature type="region of interest" description="Disordered" evidence="1">
    <location>
        <begin position="1"/>
        <end position="55"/>
    </location>
</feature>
<proteinExistence type="predicted"/>
<dbReference type="EMBL" id="JASMQC010000072">
    <property type="protein sequence ID" value="KAK1928371.1"/>
    <property type="molecule type" value="Genomic_DNA"/>
</dbReference>
<evidence type="ECO:0000256" key="1">
    <source>
        <dbReference type="SAM" id="MobiDB-lite"/>
    </source>
</evidence>
<evidence type="ECO:0000313" key="3">
    <source>
        <dbReference type="Proteomes" id="UP001259832"/>
    </source>
</evidence>
<feature type="compositionally biased region" description="Polar residues" evidence="1">
    <location>
        <begin position="11"/>
        <end position="28"/>
    </location>
</feature>
<reference evidence="2" key="1">
    <citation type="submission" date="2023-08" db="EMBL/GenBank/DDBJ databases">
        <title>Reference Genome Resource for the Citrus Pathogen Phytophthora citrophthora.</title>
        <authorList>
            <person name="Moller H."/>
            <person name="Coetzee B."/>
            <person name="Rose L.J."/>
            <person name="Van Niekerk J.M."/>
        </authorList>
    </citation>
    <scope>NUCLEOTIDE SEQUENCE</scope>
    <source>
        <strain evidence="2">STE-U-9442</strain>
    </source>
</reference>
<name>A0AAD9L9L5_9STRA</name>
<comment type="caution">
    <text evidence="2">The sequence shown here is derived from an EMBL/GenBank/DDBJ whole genome shotgun (WGS) entry which is preliminary data.</text>
</comment>
<evidence type="ECO:0000313" key="2">
    <source>
        <dbReference type="EMBL" id="KAK1928371.1"/>
    </source>
</evidence>
<organism evidence="2 3">
    <name type="scientific">Phytophthora citrophthora</name>
    <dbReference type="NCBI Taxonomy" id="4793"/>
    <lineage>
        <taxon>Eukaryota</taxon>
        <taxon>Sar</taxon>
        <taxon>Stramenopiles</taxon>
        <taxon>Oomycota</taxon>
        <taxon>Peronosporomycetes</taxon>
        <taxon>Peronosporales</taxon>
        <taxon>Peronosporaceae</taxon>
        <taxon>Phytophthora</taxon>
    </lineage>
</organism>